<feature type="compositionally biased region" description="Polar residues" evidence="12">
    <location>
        <begin position="269"/>
        <end position="287"/>
    </location>
</feature>
<comment type="catalytic activity">
    <reaction evidence="9">
        <text>a 5'-end (N(7)-methyl 5'-triphosphoguanosine)-ribonucleoside in mRNA + H2O = N(7)-methyl-GDP + a 5'-end phospho-ribonucleoside in mRNA + 2 H(+)</text>
        <dbReference type="Rhea" id="RHEA:67484"/>
        <dbReference type="Rhea" id="RHEA-COMP:15692"/>
        <dbReference type="Rhea" id="RHEA-COMP:17167"/>
        <dbReference type="ChEBI" id="CHEBI:15377"/>
        <dbReference type="ChEBI" id="CHEBI:15378"/>
        <dbReference type="ChEBI" id="CHEBI:63714"/>
        <dbReference type="ChEBI" id="CHEBI:138282"/>
        <dbReference type="ChEBI" id="CHEBI:156461"/>
        <dbReference type="EC" id="3.6.1.62"/>
    </reaction>
    <physiologicalReaction direction="left-to-right" evidence="9">
        <dbReference type="Rhea" id="RHEA:67485"/>
    </physiologicalReaction>
</comment>
<evidence type="ECO:0000313" key="14">
    <source>
        <dbReference type="EMBL" id="JAP59172.1"/>
    </source>
</evidence>
<dbReference type="InterPro" id="IPR007722">
    <property type="entry name" value="DCP2_BoxA"/>
</dbReference>
<dbReference type="PROSITE" id="PS51462">
    <property type="entry name" value="NUDIX"/>
    <property type="match status" value="1"/>
</dbReference>
<evidence type="ECO:0000256" key="6">
    <source>
        <dbReference type="ARBA" id="ARBA00022801"/>
    </source>
</evidence>
<dbReference type="Gene3D" id="1.10.10.1050">
    <property type="entry name" value="Dcp2, box A domain"/>
    <property type="match status" value="1"/>
</dbReference>
<comment type="subcellular location">
    <subcellularLocation>
        <location evidence="2">Cytoplasm</location>
    </subcellularLocation>
</comment>
<dbReference type="AlphaFoldDB" id="A0A0X3QE77"/>
<dbReference type="InterPro" id="IPR000086">
    <property type="entry name" value="NUDIX_hydrolase_dom"/>
</dbReference>
<reference evidence="14" key="1">
    <citation type="submission" date="2016-01" db="EMBL/GenBank/DDBJ databases">
        <title>Reference transcriptome for the parasite Schistocephalus solidus: insights into the molecular evolution of parasitism.</title>
        <authorList>
            <person name="Hebert F.O."/>
            <person name="Grambauer S."/>
            <person name="Barber I."/>
            <person name="Landry C.R."/>
            <person name="Aubin-Horth N."/>
        </authorList>
    </citation>
    <scope>NUCLEOTIDE SEQUENCE</scope>
</reference>
<dbReference type="Pfam" id="PF05026">
    <property type="entry name" value="DCP2"/>
    <property type="match status" value="1"/>
</dbReference>
<dbReference type="GO" id="GO:0140933">
    <property type="term" value="F:5'-(N(7)-methylguanosine 5'-triphospho)-[mRNA] hydrolase activity"/>
    <property type="evidence" value="ECO:0007669"/>
    <property type="project" value="UniProtKB-EC"/>
</dbReference>
<dbReference type="GO" id="GO:0000290">
    <property type="term" value="P:deadenylation-dependent decapping of nuclear-transcribed mRNA"/>
    <property type="evidence" value="ECO:0007669"/>
    <property type="project" value="InterPro"/>
</dbReference>
<keyword evidence="8" id="KW-0464">Manganese</keyword>
<comment type="cofactor">
    <cofactor evidence="1">
        <name>Mn(2+)</name>
        <dbReference type="ChEBI" id="CHEBI:29035"/>
    </cofactor>
</comment>
<evidence type="ECO:0000256" key="10">
    <source>
        <dbReference type="ARBA" id="ARBA00078183"/>
    </source>
</evidence>
<dbReference type="GO" id="GO:0030145">
    <property type="term" value="F:manganese ion binding"/>
    <property type="evidence" value="ECO:0007669"/>
    <property type="project" value="InterPro"/>
</dbReference>
<comment type="similarity">
    <text evidence="3">Belongs to the Nudix hydrolase family. DCP2 subfamily.</text>
</comment>
<dbReference type="PROSITE" id="PS00893">
    <property type="entry name" value="NUDIX_BOX"/>
    <property type="match status" value="1"/>
</dbReference>
<dbReference type="PANTHER" id="PTHR23114:SF17">
    <property type="entry name" value="M7GPPPN-MRNA HYDROLASE"/>
    <property type="match status" value="1"/>
</dbReference>
<evidence type="ECO:0000256" key="8">
    <source>
        <dbReference type="ARBA" id="ARBA00023211"/>
    </source>
</evidence>
<feature type="compositionally biased region" description="Basic and acidic residues" evidence="12">
    <location>
        <begin position="303"/>
        <end position="321"/>
    </location>
</feature>
<dbReference type="SUPFAM" id="SSF55811">
    <property type="entry name" value="Nudix"/>
    <property type="match status" value="1"/>
</dbReference>
<keyword evidence="7" id="KW-0694">RNA-binding</keyword>
<feature type="domain" description="Nudix hydrolase" evidence="13">
    <location>
        <begin position="97"/>
        <end position="223"/>
    </location>
</feature>
<evidence type="ECO:0000256" key="5">
    <source>
        <dbReference type="ARBA" id="ARBA00022723"/>
    </source>
</evidence>
<evidence type="ECO:0000259" key="13">
    <source>
        <dbReference type="PROSITE" id="PS51462"/>
    </source>
</evidence>
<evidence type="ECO:0000256" key="7">
    <source>
        <dbReference type="ARBA" id="ARBA00022884"/>
    </source>
</evidence>
<dbReference type="GO" id="GO:0000184">
    <property type="term" value="P:nuclear-transcribed mRNA catabolic process, nonsense-mediated decay"/>
    <property type="evidence" value="ECO:0007669"/>
    <property type="project" value="InterPro"/>
</dbReference>
<dbReference type="PRINTS" id="PR00502">
    <property type="entry name" value="NUDIXFAMILY"/>
</dbReference>
<accession>A0A0X3QE77</accession>
<evidence type="ECO:0000256" key="1">
    <source>
        <dbReference type="ARBA" id="ARBA00001936"/>
    </source>
</evidence>
<keyword evidence="4" id="KW-0963">Cytoplasm</keyword>
<dbReference type="InterPro" id="IPR020476">
    <property type="entry name" value="Nudix_hydrolase"/>
</dbReference>
<dbReference type="PANTHER" id="PTHR23114">
    <property type="entry name" value="M7GPPPN-MRNA HYDROLASE"/>
    <property type="match status" value="1"/>
</dbReference>
<dbReference type="InterPro" id="IPR036189">
    <property type="entry name" value="DCP2_BoxA_sf"/>
</dbReference>
<name>A0A0X3QE77_SCHSO</name>
<evidence type="ECO:0000256" key="9">
    <source>
        <dbReference type="ARBA" id="ARBA00047661"/>
    </source>
</evidence>
<proteinExistence type="inferred from homology"/>
<dbReference type="Gene3D" id="3.90.79.10">
    <property type="entry name" value="Nucleoside Triphosphate Pyrophosphohydrolase"/>
    <property type="match status" value="1"/>
</dbReference>
<sequence length="321" mass="36790">MAHVPEKISEDTLRLLYSLFINNIPQSVKDEWRTNFVRIFAELELAHWYYLDNCLQDASVGVDFFGFCQQLFSRFPHMIPKKTNWKEKFQEWKHYRGTTATGSAIILDEYLSMVLLVQGFNNDRWTFPGGKINQNETLQQCAIREVMEETGLDIEHRLDENLFIDAFLGETKRRAFIVEGFPRTSRLQPSTKNEIEAITWFNIANLPAHVQDEAPVLSMKLKPTMFYCVIPFVKQLRQYVKLRKAGRNCADALSASEFLKPTPEPKTNRLASTASMTTVKLSPSVGSPETPLPPSVFNASRAKSRDARSPAKNTKKEVSEF</sequence>
<dbReference type="GO" id="GO:0003723">
    <property type="term" value="F:RNA binding"/>
    <property type="evidence" value="ECO:0007669"/>
    <property type="project" value="UniProtKB-KW"/>
</dbReference>
<dbReference type="InterPro" id="IPR020084">
    <property type="entry name" value="NUDIX_hydrolase_CS"/>
</dbReference>
<feature type="region of interest" description="Disordered" evidence="12">
    <location>
        <begin position="260"/>
        <end position="321"/>
    </location>
</feature>
<dbReference type="FunFam" id="3.90.79.10:FF:000003">
    <property type="entry name" value="M7GpppN-mRNA hydrolase isoform 2"/>
    <property type="match status" value="1"/>
</dbReference>
<evidence type="ECO:0000256" key="3">
    <source>
        <dbReference type="ARBA" id="ARBA00005279"/>
    </source>
</evidence>
<dbReference type="CDD" id="cd03672">
    <property type="entry name" value="NUDIX_Dcp2p_Nudt20"/>
    <property type="match status" value="1"/>
</dbReference>
<keyword evidence="5" id="KW-0479">Metal-binding</keyword>
<evidence type="ECO:0000256" key="4">
    <source>
        <dbReference type="ARBA" id="ARBA00022490"/>
    </source>
</evidence>
<evidence type="ECO:0000256" key="11">
    <source>
        <dbReference type="RuleBase" id="RU003476"/>
    </source>
</evidence>
<dbReference type="InterPro" id="IPR044099">
    <property type="entry name" value="Dcp2_NUDIX"/>
</dbReference>
<dbReference type="InterPro" id="IPR015797">
    <property type="entry name" value="NUDIX_hydrolase-like_dom_sf"/>
</dbReference>
<protein>
    <recommendedName>
        <fullName evidence="10">mRNA-decapping enzyme 2</fullName>
    </recommendedName>
</protein>
<dbReference type="SUPFAM" id="SSF140586">
    <property type="entry name" value="Dcp2 domain-like"/>
    <property type="match status" value="1"/>
</dbReference>
<gene>
    <name evidence="14" type="ORF">TR147462</name>
</gene>
<evidence type="ECO:0000256" key="2">
    <source>
        <dbReference type="ARBA" id="ARBA00004496"/>
    </source>
</evidence>
<evidence type="ECO:0000256" key="12">
    <source>
        <dbReference type="SAM" id="MobiDB-lite"/>
    </source>
</evidence>
<keyword evidence="6 11" id="KW-0378">Hydrolase</keyword>
<dbReference type="GO" id="GO:0000932">
    <property type="term" value="C:P-body"/>
    <property type="evidence" value="ECO:0007669"/>
    <property type="project" value="TreeGrafter"/>
</dbReference>
<dbReference type="SMART" id="SM01125">
    <property type="entry name" value="DCP2"/>
    <property type="match status" value="1"/>
</dbReference>
<organism evidence="14">
    <name type="scientific">Schistocephalus solidus</name>
    <name type="common">Tapeworm</name>
    <dbReference type="NCBI Taxonomy" id="70667"/>
    <lineage>
        <taxon>Eukaryota</taxon>
        <taxon>Metazoa</taxon>
        <taxon>Spiralia</taxon>
        <taxon>Lophotrochozoa</taxon>
        <taxon>Platyhelminthes</taxon>
        <taxon>Cestoda</taxon>
        <taxon>Eucestoda</taxon>
        <taxon>Diphyllobothriidea</taxon>
        <taxon>Diphyllobothriidae</taxon>
        <taxon>Schistocephalus</taxon>
    </lineage>
</organism>
<dbReference type="EMBL" id="GEEE01004053">
    <property type="protein sequence ID" value="JAP59172.1"/>
    <property type="molecule type" value="Transcribed_RNA"/>
</dbReference>
<dbReference type="Pfam" id="PF00293">
    <property type="entry name" value="NUDIX"/>
    <property type="match status" value="1"/>
</dbReference>